<reference evidence="1 2" key="1">
    <citation type="submission" date="2018-03" db="EMBL/GenBank/DDBJ databases">
        <authorList>
            <person name="Keele B.F."/>
        </authorList>
    </citation>
    <scope>NUCLEOTIDE SEQUENCE [LARGE SCALE GENOMIC DNA]</scope>
    <source>
        <strain evidence="1 2">CECT 8504</strain>
    </source>
</reference>
<name>A0A2R8BTG4_9RHOB</name>
<gene>
    <name evidence="1" type="ORF">PAA8504_01265</name>
</gene>
<dbReference type="PROSITE" id="PS51318">
    <property type="entry name" value="TAT"/>
    <property type="match status" value="1"/>
</dbReference>
<sequence length="74" mass="7936">MPGSFRELEEFVMAEDKKLSRRNVLLGTALAGAATAMGQSADAAEPVAADNSDPRKVVLKDTPHTRAYYALARS</sequence>
<dbReference type="RefSeq" id="WP_245897536.1">
    <property type="nucleotide sequence ID" value="NZ_ONZF01000002.1"/>
</dbReference>
<evidence type="ECO:0008006" key="3">
    <source>
        <dbReference type="Google" id="ProtNLM"/>
    </source>
</evidence>
<dbReference type="InterPro" id="IPR006311">
    <property type="entry name" value="TAT_signal"/>
</dbReference>
<evidence type="ECO:0000313" key="2">
    <source>
        <dbReference type="Proteomes" id="UP000244912"/>
    </source>
</evidence>
<evidence type="ECO:0000313" key="1">
    <source>
        <dbReference type="EMBL" id="SPJ23454.1"/>
    </source>
</evidence>
<dbReference type="AlphaFoldDB" id="A0A2R8BTG4"/>
<proteinExistence type="predicted"/>
<protein>
    <recommendedName>
        <fullName evidence="3">Formate dehydrogenase region TAT target</fullName>
    </recommendedName>
</protein>
<dbReference type="EMBL" id="ONZF01000002">
    <property type="protein sequence ID" value="SPJ23454.1"/>
    <property type="molecule type" value="Genomic_DNA"/>
</dbReference>
<organism evidence="1 2">
    <name type="scientific">Palleronia abyssalis</name>
    <dbReference type="NCBI Taxonomy" id="1501240"/>
    <lineage>
        <taxon>Bacteria</taxon>
        <taxon>Pseudomonadati</taxon>
        <taxon>Pseudomonadota</taxon>
        <taxon>Alphaproteobacteria</taxon>
        <taxon>Rhodobacterales</taxon>
        <taxon>Roseobacteraceae</taxon>
        <taxon>Palleronia</taxon>
    </lineage>
</organism>
<accession>A0A2R8BTG4</accession>
<keyword evidence="2" id="KW-1185">Reference proteome</keyword>
<dbReference type="Proteomes" id="UP000244912">
    <property type="component" value="Unassembled WGS sequence"/>
</dbReference>